<keyword evidence="12 13" id="KW-0472">Membrane</keyword>
<evidence type="ECO:0000256" key="11">
    <source>
        <dbReference type="ARBA" id="ARBA00023004"/>
    </source>
</evidence>
<evidence type="ECO:0000313" key="15">
    <source>
        <dbReference type="EMBL" id="GAX87198.1"/>
    </source>
</evidence>
<dbReference type="GO" id="GO:0009061">
    <property type="term" value="P:anaerobic respiration"/>
    <property type="evidence" value="ECO:0007669"/>
    <property type="project" value="TreeGrafter"/>
</dbReference>
<dbReference type="GO" id="GO:0009326">
    <property type="term" value="C:formate dehydrogenase complex"/>
    <property type="evidence" value="ECO:0007669"/>
    <property type="project" value="InterPro"/>
</dbReference>
<name>A0A292YBQ2_9BACT</name>
<dbReference type="InterPro" id="IPR016174">
    <property type="entry name" value="Di-haem_cyt_TM"/>
</dbReference>
<dbReference type="OrthoDB" id="9790598at2"/>
<keyword evidence="10 13" id="KW-1133">Transmembrane helix</keyword>
<keyword evidence="6" id="KW-0349">Heme</keyword>
<accession>A0A292YBQ2</accession>
<keyword evidence="9" id="KW-0249">Electron transport</keyword>
<dbReference type="PANTHER" id="PTHR30074:SF6">
    <property type="entry name" value="FORMATE DEHYDROGENASE GAMMA SUBUNIT"/>
    <property type="match status" value="1"/>
</dbReference>
<comment type="caution">
    <text evidence="15">The sequence shown here is derived from an EMBL/GenBank/DDBJ whole genome shotgun (WGS) entry which is preliminary data.</text>
</comment>
<proteinExistence type="inferred from homology"/>
<evidence type="ECO:0000256" key="6">
    <source>
        <dbReference type="ARBA" id="ARBA00022617"/>
    </source>
</evidence>
<keyword evidence="11" id="KW-0408">Iron</keyword>
<evidence type="ECO:0000256" key="2">
    <source>
        <dbReference type="ARBA" id="ARBA00004651"/>
    </source>
</evidence>
<dbReference type="InterPro" id="IPR011577">
    <property type="entry name" value="Cyt_b561_bac/Ni-Hgenase"/>
</dbReference>
<dbReference type="InterPro" id="IPR051817">
    <property type="entry name" value="FDH_cytochrome_b556_subunit"/>
</dbReference>
<keyword evidence="5" id="KW-1003">Cell membrane</keyword>
<feature type="transmembrane region" description="Helical" evidence="13">
    <location>
        <begin position="201"/>
        <end position="223"/>
    </location>
</feature>
<dbReference type="Proteomes" id="UP000217944">
    <property type="component" value="Unassembled WGS sequence"/>
</dbReference>
<dbReference type="NCBIfam" id="TIGR01583">
    <property type="entry name" value="formate-DH-gamm"/>
    <property type="match status" value="1"/>
</dbReference>
<protein>
    <submittedName>
        <fullName evidence="15">Formate dehydrogenase subunit gamma</fullName>
    </submittedName>
</protein>
<keyword evidence="8" id="KW-0479">Metal-binding</keyword>
<keyword evidence="4" id="KW-0813">Transport</keyword>
<evidence type="ECO:0000256" key="4">
    <source>
        <dbReference type="ARBA" id="ARBA00022448"/>
    </source>
</evidence>
<gene>
    <name evidence="15" type="ORF">LNAT_P0493</name>
</gene>
<dbReference type="GO" id="GO:0015944">
    <property type="term" value="P:formate oxidation"/>
    <property type="evidence" value="ECO:0007669"/>
    <property type="project" value="TreeGrafter"/>
</dbReference>
<evidence type="ECO:0000256" key="1">
    <source>
        <dbReference type="ARBA" id="ARBA00001971"/>
    </source>
</evidence>
<dbReference type="EMBL" id="BDME01000001">
    <property type="protein sequence ID" value="GAX87198.1"/>
    <property type="molecule type" value="Genomic_DNA"/>
</dbReference>
<feature type="transmembrane region" description="Helical" evidence="13">
    <location>
        <begin position="243"/>
        <end position="267"/>
    </location>
</feature>
<dbReference type="GO" id="GO:0009055">
    <property type="term" value="F:electron transfer activity"/>
    <property type="evidence" value="ECO:0007669"/>
    <property type="project" value="InterPro"/>
</dbReference>
<dbReference type="RefSeq" id="WP_096258347.1">
    <property type="nucleotide sequence ID" value="NZ_BDME01000001.1"/>
</dbReference>
<evidence type="ECO:0000256" key="7">
    <source>
        <dbReference type="ARBA" id="ARBA00022692"/>
    </source>
</evidence>
<dbReference type="InterPro" id="IPR006471">
    <property type="entry name" value="Formate_DH_gsu"/>
</dbReference>
<feature type="domain" description="Cytochrome b561 bacterial/Ni-hydrogenase" evidence="14">
    <location>
        <begin position="100"/>
        <end position="280"/>
    </location>
</feature>
<feature type="transmembrane region" description="Helical" evidence="13">
    <location>
        <begin position="65"/>
        <end position="85"/>
    </location>
</feature>
<evidence type="ECO:0000256" key="13">
    <source>
        <dbReference type="SAM" id="Phobius"/>
    </source>
</evidence>
<dbReference type="GO" id="GO:0008863">
    <property type="term" value="F:formate dehydrogenase (NAD+) activity"/>
    <property type="evidence" value="ECO:0007669"/>
    <property type="project" value="InterPro"/>
</dbReference>
<comment type="subcellular location">
    <subcellularLocation>
        <location evidence="2">Cell membrane</location>
        <topology evidence="2">Multi-pass membrane protein</topology>
    </subcellularLocation>
</comment>
<dbReference type="GO" id="GO:0046872">
    <property type="term" value="F:metal ion binding"/>
    <property type="evidence" value="ECO:0007669"/>
    <property type="project" value="UniProtKB-KW"/>
</dbReference>
<keyword evidence="7 13" id="KW-0812">Transmembrane</keyword>
<comment type="cofactor">
    <cofactor evidence="1">
        <name>heme</name>
        <dbReference type="ChEBI" id="CHEBI:30413"/>
    </cofactor>
</comment>
<dbReference type="GO" id="GO:0005886">
    <property type="term" value="C:plasma membrane"/>
    <property type="evidence" value="ECO:0007669"/>
    <property type="project" value="UniProtKB-SubCell"/>
</dbReference>
<dbReference type="GO" id="GO:0022904">
    <property type="term" value="P:respiratory electron transport chain"/>
    <property type="evidence" value="ECO:0007669"/>
    <property type="project" value="InterPro"/>
</dbReference>
<feature type="transmembrane region" description="Helical" evidence="13">
    <location>
        <begin position="106"/>
        <end position="126"/>
    </location>
</feature>
<comment type="similarity">
    <text evidence="3">Belongs to the formate dehydrogenase gamma subunit family.</text>
</comment>
<dbReference type="Pfam" id="PF01292">
    <property type="entry name" value="Ni_hydr_CYTB"/>
    <property type="match status" value="1"/>
</dbReference>
<dbReference type="AlphaFoldDB" id="A0A292YBQ2"/>
<evidence type="ECO:0000256" key="3">
    <source>
        <dbReference type="ARBA" id="ARBA00010747"/>
    </source>
</evidence>
<evidence type="ECO:0000259" key="14">
    <source>
        <dbReference type="Pfam" id="PF01292"/>
    </source>
</evidence>
<sequence>MKKLPLFSVISLGFLYAGVVPLVEPNMAPQHPGSRLISPELIEAIPSWHKYGELFLYLQTHWVKLLFLIVLLAVPTVFLLHYLIVGPKIFSHEGRKFLIFPTWQRIIHWIAALGFILLVPSGFFIIYGKYFGGGTPIRFMRYMHDIGAFLFALVVIPMTVMWFKEMLPRLWDIKWMMILGGYLSKEKREIPASKFNAGQKMWYWVAMFGGMVMIITGVMMYFQDFDIALLKKLNLYQIDLLRLAIMIHLGLALLIVAFFFTHLYMSLFAIKGSIESMIDGCKSEDELKHLHSIYYKKIIKEGKDKELAEKCKD</sequence>
<evidence type="ECO:0000313" key="16">
    <source>
        <dbReference type="Proteomes" id="UP000217944"/>
    </source>
</evidence>
<dbReference type="PANTHER" id="PTHR30074">
    <property type="entry name" value="FORMATE DEHYDROGENASE, NITRATE-INDUCIBLE, CYTOCHROME B556 FDN SUBUNIT"/>
    <property type="match status" value="1"/>
</dbReference>
<evidence type="ECO:0000256" key="5">
    <source>
        <dbReference type="ARBA" id="ARBA00022475"/>
    </source>
</evidence>
<dbReference type="SUPFAM" id="SSF81342">
    <property type="entry name" value="Transmembrane di-heme cytochromes"/>
    <property type="match status" value="1"/>
</dbReference>
<evidence type="ECO:0000256" key="10">
    <source>
        <dbReference type="ARBA" id="ARBA00022989"/>
    </source>
</evidence>
<feature type="transmembrane region" description="Helical" evidence="13">
    <location>
        <begin position="146"/>
        <end position="163"/>
    </location>
</feature>
<dbReference type="Gene3D" id="1.20.950.20">
    <property type="entry name" value="Transmembrane di-heme cytochromes, Chain C"/>
    <property type="match status" value="1"/>
</dbReference>
<keyword evidence="16" id="KW-1185">Reference proteome</keyword>
<dbReference type="GO" id="GO:0036397">
    <property type="term" value="F:formate dehydrogenase (quinone) activity"/>
    <property type="evidence" value="ECO:0007669"/>
    <property type="project" value="TreeGrafter"/>
</dbReference>
<evidence type="ECO:0000256" key="9">
    <source>
        <dbReference type="ARBA" id="ARBA00022982"/>
    </source>
</evidence>
<evidence type="ECO:0000256" key="12">
    <source>
        <dbReference type="ARBA" id="ARBA00023136"/>
    </source>
</evidence>
<organism evidence="15 16">
    <name type="scientific">Lebetimonas natsushimae</name>
    <dbReference type="NCBI Taxonomy" id="1936991"/>
    <lineage>
        <taxon>Bacteria</taxon>
        <taxon>Pseudomonadati</taxon>
        <taxon>Campylobacterota</taxon>
        <taxon>Epsilonproteobacteria</taxon>
        <taxon>Nautiliales</taxon>
        <taxon>Nautiliaceae</taxon>
        <taxon>Lebetimonas</taxon>
    </lineage>
</organism>
<evidence type="ECO:0000256" key="8">
    <source>
        <dbReference type="ARBA" id="ARBA00022723"/>
    </source>
</evidence>
<reference evidence="15 16" key="1">
    <citation type="journal article" date="2017" name="Syst. Appl. Microbiol.">
        <title>Lebetimonas natsushimae sp. nov., a novel strictly anaerobic, moderately thermophilic chemoautotroph isolated from a deep-sea hydrothermal vent polychaete nest in the Mid-Okinawa Trough.</title>
        <authorList>
            <person name="Nagata R."/>
            <person name="Takaki Y."/>
            <person name="Tame A."/>
            <person name="Nunoura T."/>
            <person name="Muto H."/>
            <person name="Mino S."/>
            <person name="Sawayama S."/>
            <person name="Takai K."/>
            <person name="Nakagawa S."/>
        </authorList>
    </citation>
    <scope>NUCLEOTIDE SEQUENCE [LARGE SCALE GENOMIC DNA]</scope>
    <source>
        <strain evidence="15 16">HS1857</strain>
    </source>
</reference>